<keyword evidence="1" id="KW-1133">Transmembrane helix</keyword>
<dbReference type="AlphaFoldDB" id="A0A0L0DHE3"/>
<proteinExistence type="predicted"/>
<sequence length="361" mass="38847">MGAAFVLAMVLLLMCMSIGVWAFSGTRTPTLAVIRMLVLGVAGITAVTIVFSIFVAHVPAADEPKGQHCVDGRQRAASYESIIPKRQRRKRPTASRHGGEAAFVVVGIESSGSRLTAKSLAAALGIMDGWDGLEDIGNRKHHVFHRSLPHGNRDVGVRGSFPEIPTLVASLERSFEDVFVVLTVRDAHIEQCSKLNMHNGGDSTTNVWEMQHGRELVRSLMAAGYVDVVVSYEALMFIGEPYMYSIYDKLGIKSSYMPRLVDANHRYIRPCVPSSSGAGGRSDSGSGRDEVAEAEAWSRLVRNRGGREAKGEAVSASTVACGVSTRTLASATGRQGESVMSVSMAKLAESANTQLLLCSYE</sequence>
<protein>
    <submittedName>
        <fullName evidence="3">Uncharacterized protein</fullName>
    </submittedName>
</protein>
<keyword evidence="4" id="KW-1185">Reference proteome</keyword>
<dbReference type="RefSeq" id="XP_013755953.1">
    <property type="nucleotide sequence ID" value="XM_013900499.1"/>
</dbReference>
<dbReference type="EMBL" id="GL349468">
    <property type="protein sequence ID" value="KNC51551.1"/>
    <property type="molecule type" value="Genomic_DNA"/>
</dbReference>
<dbReference type="GeneID" id="25566367"/>
<accession>A0A0L0DHE3</accession>
<keyword evidence="1" id="KW-0812">Transmembrane</keyword>
<keyword evidence="2" id="KW-0732">Signal</keyword>
<evidence type="ECO:0000256" key="2">
    <source>
        <dbReference type="SAM" id="SignalP"/>
    </source>
</evidence>
<keyword evidence="1" id="KW-0472">Membrane</keyword>
<gene>
    <name evidence="3" type="ORF">AMSG_07451</name>
</gene>
<feature type="signal peptide" evidence="2">
    <location>
        <begin position="1"/>
        <end position="22"/>
    </location>
</feature>
<dbReference type="Proteomes" id="UP000054408">
    <property type="component" value="Unassembled WGS sequence"/>
</dbReference>
<evidence type="ECO:0000256" key="1">
    <source>
        <dbReference type="SAM" id="Phobius"/>
    </source>
</evidence>
<feature type="transmembrane region" description="Helical" evidence="1">
    <location>
        <begin position="32"/>
        <end position="56"/>
    </location>
</feature>
<evidence type="ECO:0000313" key="4">
    <source>
        <dbReference type="Proteomes" id="UP000054408"/>
    </source>
</evidence>
<name>A0A0L0DHE3_THETB</name>
<organism evidence="3 4">
    <name type="scientific">Thecamonas trahens ATCC 50062</name>
    <dbReference type="NCBI Taxonomy" id="461836"/>
    <lineage>
        <taxon>Eukaryota</taxon>
        <taxon>Apusozoa</taxon>
        <taxon>Apusomonadida</taxon>
        <taxon>Apusomonadidae</taxon>
        <taxon>Thecamonas</taxon>
    </lineage>
</organism>
<feature type="chain" id="PRO_5005537517" evidence="2">
    <location>
        <begin position="23"/>
        <end position="361"/>
    </location>
</feature>
<evidence type="ECO:0000313" key="3">
    <source>
        <dbReference type="EMBL" id="KNC51551.1"/>
    </source>
</evidence>
<reference evidence="3 4" key="1">
    <citation type="submission" date="2010-05" db="EMBL/GenBank/DDBJ databases">
        <title>The Genome Sequence of Thecamonas trahens ATCC 50062.</title>
        <authorList>
            <consortium name="The Broad Institute Genome Sequencing Platform"/>
            <person name="Russ C."/>
            <person name="Cuomo C."/>
            <person name="Shea T."/>
            <person name="Young S.K."/>
            <person name="Zeng Q."/>
            <person name="Koehrsen M."/>
            <person name="Haas B."/>
            <person name="Borodovsky M."/>
            <person name="Guigo R."/>
            <person name="Alvarado L."/>
            <person name="Berlin A."/>
            <person name="Bochicchio J."/>
            <person name="Borenstein D."/>
            <person name="Chapman S."/>
            <person name="Chen Z."/>
            <person name="Freedman E."/>
            <person name="Gellesch M."/>
            <person name="Goldberg J."/>
            <person name="Griggs A."/>
            <person name="Gujja S."/>
            <person name="Heilman E."/>
            <person name="Heiman D."/>
            <person name="Hepburn T."/>
            <person name="Howarth C."/>
            <person name="Jen D."/>
            <person name="Larson L."/>
            <person name="Mehta T."/>
            <person name="Park D."/>
            <person name="Pearson M."/>
            <person name="Roberts A."/>
            <person name="Saif S."/>
            <person name="Shenoy N."/>
            <person name="Sisk P."/>
            <person name="Stolte C."/>
            <person name="Sykes S."/>
            <person name="Thomson T."/>
            <person name="Walk T."/>
            <person name="White J."/>
            <person name="Yandava C."/>
            <person name="Burger G."/>
            <person name="Gray M.W."/>
            <person name="Holland P.W.H."/>
            <person name="King N."/>
            <person name="Lang F.B.F."/>
            <person name="Roger A.J."/>
            <person name="Ruiz-Trillo I."/>
            <person name="Lander E."/>
            <person name="Nusbaum C."/>
        </authorList>
    </citation>
    <scope>NUCLEOTIDE SEQUENCE [LARGE SCALE GENOMIC DNA]</scope>
    <source>
        <strain evidence="3 4">ATCC 50062</strain>
    </source>
</reference>